<evidence type="ECO:0000256" key="4">
    <source>
        <dbReference type="ARBA" id="ARBA00022692"/>
    </source>
</evidence>
<evidence type="ECO:0000313" key="8">
    <source>
        <dbReference type="EMBL" id="KOO23145.1"/>
    </source>
</evidence>
<feature type="transmembrane region" description="Helical" evidence="7">
    <location>
        <begin position="145"/>
        <end position="165"/>
    </location>
</feature>
<sequence length="320" mass="34181">MAPEMEATLQGVQMGLTAAAVSIAIKAALDLSAKLASEPLTRWLNALAAAANLLAPDIPWVLPLSLFVAGCLQASQGRFKAFWARVGLLADQEGPAKAPSAAVRDQPVTYLLAMLCLITWIALFAGLVFWQGLGPPWWADLFERFYRAGSLVWGGGPVVLPLLLPEVVPRFVSEVQFLQGFAFAQAMPGPMFNFAAYLGGVYQGPLGAIIAWFGLFLPGLLLIYAALPFWALATTHPGTQSFLKGVNAAASGLVIAAAFTLFDVVRTPPQRAITLLTFIIHNYFGPKNFGPKYNPPATIAIGALLGLPLCVPYVLTHPRP</sequence>
<proteinExistence type="inferred from homology"/>
<evidence type="ECO:0000256" key="1">
    <source>
        <dbReference type="ARBA" id="ARBA00004651"/>
    </source>
</evidence>
<dbReference type="EMBL" id="JWZX01003216">
    <property type="protein sequence ID" value="KOO23145.1"/>
    <property type="molecule type" value="Genomic_DNA"/>
</dbReference>
<evidence type="ECO:0000256" key="5">
    <source>
        <dbReference type="ARBA" id="ARBA00022989"/>
    </source>
</evidence>
<keyword evidence="5 7" id="KW-1133">Transmembrane helix</keyword>
<dbReference type="GO" id="GO:0015109">
    <property type="term" value="F:chromate transmembrane transporter activity"/>
    <property type="evidence" value="ECO:0007669"/>
    <property type="project" value="InterPro"/>
</dbReference>
<feature type="transmembrane region" description="Helical" evidence="7">
    <location>
        <begin position="297"/>
        <end position="315"/>
    </location>
</feature>
<keyword evidence="3" id="KW-1003">Cell membrane</keyword>
<dbReference type="GO" id="GO:0005886">
    <property type="term" value="C:plasma membrane"/>
    <property type="evidence" value="ECO:0007669"/>
    <property type="project" value="UniProtKB-SubCell"/>
</dbReference>
<dbReference type="PANTHER" id="PTHR33567">
    <property type="entry name" value="CHROMATE ION TRANSPORTER (EUROFUNG)"/>
    <property type="match status" value="1"/>
</dbReference>
<comment type="caution">
    <text evidence="8">The sequence shown here is derived from an EMBL/GenBank/DDBJ whole genome shotgun (WGS) entry which is preliminary data.</text>
</comment>
<keyword evidence="4 7" id="KW-0812">Transmembrane</keyword>
<dbReference type="PANTHER" id="PTHR33567:SF3">
    <property type="entry name" value="CHROMATE ION TRANSPORTER (EUROFUNG)"/>
    <property type="match status" value="1"/>
</dbReference>
<evidence type="ECO:0000256" key="3">
    <source>
        <dbReference type="ARBA" id="ARBA00022475"/>
    </source>
</evidence>
<protein>
    <submittedName>
        <fullName evidence="8">Chromate transporter</fullName>
    </submittedName>
</protein>
<evidence type="ECO:0000313" key="9">
    <source>
        <dbReference type="Proteomes" id="UP000037460"/>
    </source>
</evidence>
<dbReference type="AlphaFoldDB" id="A0A0M0J9H5"/>
<dbReference type="PIRSF" id="PIRSF004810">
    <property type="entry name" value="ChrA"/>
    <property type="match status" value="1"/>
</dbReference>
<comment type="subcellular location">
    <subcellularLocation>
        <location evidence="1">Cell membrane</location>
        <topology evidence="1">Multi-pass membrane protein</topology>
    </subcellularLocation>
</comment>
<feature type="transmembrane region" description="Helical" evidence="7">
    <location>
        <begin position="245"/>
        <end position="262"/>
    </location>
</feature>
<accession>A0A0M0J9H5</accession>
<feature type="transmembrane region" description="Helical" evidence="7">
    <location>
        <begin position="209"/>
        <end position="233"/>
    </location>
</feature>
<dbReference type="Pfam" id="PF02417">
    <property type="entry name" value="Chromate_transp"/>
    <property type="match status" value="1"/>
</dbReference>
<dbReference type="InterPro" id="IPR014047">
    <property type="entry name" value="Chr_Tranpt_l_chain"/>
</dbReference>
<evidence type="ECO:0000256" key="2">
    <source>
        <dbReference type="ARBA" id="ARBA00005262"/>
    </source>
</evidence>
<evidence type="ECO:0000256" key="6">
    <source>
        <dbReference type="ARBA" id="ARBA00023136"/>
    </source>
</evidence>
<feature type="transmembrane region" description="Helical" evidence="7">
    <location>
        <begin position="110"/>
        <end position="133"/>
    </location>
</feature>
<evidence type="ECO:0000256" key="7">
    <source>
        <dbReference type="SAM" id="Phobius"/>
    </source>
</evidence>
<dbReference type="OrthoDB" id="2160638at2759"/>
<reference evidence="9" key="1">
    <citation type="journal article" date="2015" name="PLoS Genet.">
        <title>Genome Sequence and Transcriptome Analyses of Chrysochromulina tobin: Metabolic Tools for Enhanced Algal Fitness in the Prominent Order Prymnesiales (Haptophyceae).</title>
        <authorList>
            <person name="Hovde B.T."/>
            <person name="Deodato C.R."/>
            <person name="Hunsperger H.M."/>
            <person name="Ryken S.A."/>
            <person name="Yost W."/>
            <person name="Jha R.K."/>
            <person name="Patterson J."/>
            <person name="Monnat R.J. Jr."/>
            <person name="Barlow S.B."/>
            <person name="Starkenburg S.R."/>
            <person name="Cattolico R.A."/>
        </authorList>
    </citation>
    <scope>NUCLEOTIDE SEQUENCE</scope>
    <source>
        <strain evidence="9">CCMP291</strain>
    </source>
</reference>
<organism evidence="8 9">
    <name type="scientific">Chrysochromulina tobinii</name>
    <dbReference type="NCBI Taxonomy" id="1460289"/>
    <lineage>
        <taxon>Eukaryota</taxon>
        <taxon>Haptista</taxon>
        <taxon>Haptophyta</taxon>
        <taxon>Prymnesiophyceae</taxon>
        <taxon>Prymnesiales</taxon>
        <taxon>Chrysochromulinaceae</taxon>
        <taxon>Chrysochromulina</taxon>
    </lineage>
</organism>
<gene>
    <name evidence="8" type="ORF">Ctob_001872</name>
</gene>
<dbReference type="Proteomes" id="UP000037460">
    <property type="component" value="Unassembled WGS sequence"/>
</dbReference>
<comment type="similarity">
    <text evidence="2">Belongs to the chromate ion transporter (CHR) (TC 2.A.51) family.</text>
</comment>
<keyword evidence="6 7" id="KW-0472">Membrane</keyword>
<feature type="transmembrane region" description="Helical" evidence="7">
    <location>
        <begin position="177"/>
        <end position="197"/>
    </location>
</feature>
<name>A0A0M0J9H5_9EUKA</name>
<keyword evidence="9" id="KW-1185">Reference proteome</keyword>
<dbReference type="InterPro" id="IPR003370">
    <property type="entry name" value="Chromate_transpt"/>
</dbReference>